<evidence type="ECO:0000256" key="12">
    <source>
        <dbReference type="ARBA" id="ARBA00023125"/>
    </source>
</evidence>
<feature type="compositionally biased region" description="Polar residues" evidence="17">
    <location>
        <begin position="679"/>
        <end position="688"/>
    </location>
</feature>
<dbReference type="SUPFAM" id="SSF56672">
    <property type="entry name" value="DNA/RNA polymerases"/>
    <property type="match status" value="1"/>
</dbReference>
<evidence type="ECO:0000259" key="18">
    <source>
        <dbReference type="PROSITE" id="PS50112"/>
    </source>
</evidence>
<keyword evidence="12" id="KW-0238">DNA-binding</keyword>
<dbReference type="SUPFAM" id="SSF55785">
    <property type="entry name" value="PYP-like sensor domain (PAS domain)"/>
    <property type="match status" value="1"/>
</dbReference>
<dbReference type="Pfam" id="PF00010">
    <property type="entry name" value="HLH"/>
    <property type="match status" value="1"/>
</dbReference>
<dbReference type="GO" id="GO:0046983">
    <property type="term" value="F:protein dimerization activity"/>
    <property type="evidence" value="ECO:0007669"/>
    <property type="project" value="InterPro"/>
</dbReference>
<dbReference type="InterPro" id="IPR036638">
    <property type="entry name" value="HLH_DNA-bd_sf"/>
</dbReference>
<dbReference type="InterPro" id="IPR043502">
    <property type="entry name" value="DNA/RNA_pol_sf"/>
</dbReference>
<gene>
    <name evidence="21" type="ORF">QTP70_027022</name>
</gene>
<evidence type="ECO:0000256" key="10">
    <source>
        <dbReference type="ARBA" id="ARBA00023015"/>
    </source>
</evidence>
<dbReference type="InterPro" id="IPR001610">
    <property type="entry name" value="PAC"/>
</dbReference>
<evidence type="ECO:0000256" key="8">
    <source>
        <dbReference type="ARBA" id="ARBA00022737"/>
    </source>
</evidence>
<feature type="domain" description="BHLH" evidence="20">
    <location>
        <begin position="280"/>
        <end position="330"/>
    </location>
</feature>
<feature type="compositionally biased region" description="Low complexity" evidence="17">
    <location>
        <begin position="1146"/>
        <end position="1162"/>
    </location>
</feature>
<dbReference type="GO" id="GO:0004523">
    <property type="term" value="F:RNA-DNA hybrid ribonuclease activity"/>
    <property type="evidence" value="ECO:0007669"/>
    <property type="project" value="UniProtKB-EC"/>
</dbReference>
<feature type="domain" description="PAS" evidence="18">
    <location>
        <begin position="353"/>
        <end position="389"/>
    </location>
</feature>
<evidence type="ECO:0000259" key="20">
    <source>
        <dbReference type="PROSITE" id="PS50888"/>
    </source>
</evidence>
<evidence type="ECO:0000256" key="7">
    <source>
        <dbReference type="ARBA" id="ARBA00022553"/>
    </source>
</evidence>
<keyword evidence="7" id="KW-0597">Phosphoprotein</keyword>
<dbReference type="EMBL" id="JAUCMX010000029">
    <property type="protein sequence ID" value="KAK3507492.1"/>
    <property type="molecule type" value="Genomic_DNA"/>
</dbReference>
<evidence type="ECO:0000256" key="3">
    <source>
        <dbReference type="ARBA" id="ARBA00010879"/>
    </source>
</evidence>
<dbReference type="InterPro" id="IPR001067">
    <property type="entry name" value="Nuc_translocat"/>
</dbReference>
<accession>A0AAE0PT29</accession>
<evidence type="ECO:0000256" key="4">
    <source>
        <dbReference type="ARBA" id="ARBA00012180"/>
    </source>
</evidence>
<dbReference type="GO" id="GO:0005829">
    <property type="term" value="C:cytosol"/>
    <property type="evidence" value="ECO:0007669"/>
    <property type="project" value="UniProtKB-SubCell"/>
</dbReference>
<dbReference type="FunFam" id="3.30.450.20:FF:000016">
    <property type="entry name" value="Circadian locomoter output cycles protein"/>
    <property type="match status" value="1"/>
</dbReference>
<sequence length="1335" mass="152311">MGKFGVKERNLEGQMVVDFAKRMDMAVVNTYFQKREEHRVTYKSGDLEKAYDRVPREELWYCMRKSGVAEKYVRVVQDMYERSRTVVRCAVGQTEEFKVEVGLHQGSALSPFLFAIVMDQLSEEVRQESPWTMMFADDIVICSESREQVEQNLERWRFALERRGMKVSHSKTEYMCVNEREGSGTVRLQGEEVKKVQEFKYLGSTVQSNGECGKEVKKRVQTGWNGWRKVSGVLCDRKISARIKGKVYRTVVRAAMLYGLETVSLRKRQESELEVAKLKMLSVSRNISEKRRRDQFNVLIKELGTLLPANTRRMDKSTILQKSIDYLRKHKEIAAQSESSEIRQDWKPPFLSNEEFTQLMLEALDGFFLVILTDGNVIYVSESVTSLLGHLPAFLPYCYGSDLVDQNLLNFLPVGEHTDVYKALSSHPEGENLSPEYLKTKGQLEFCCHMLRGSVDPKEQPVYEYVKFIGNFKSLSNMPRISRNGLEGVLQRSLRPAFDDHVCFVATVRLTKPQFIKARCFIFFKLFIRLISSCEMCTVEESNEEFTSRHSLEWKFLLLDHRAPPIIGYLPFEVLGTSGYDYYHVDDIESLAKCHEHLMQFGKGKSCYYRFLTKGQQWIWLQTHYYITYHQWNSRPEFIVCTHTVVRYAEVRAEQRREMGIEESPPERTVDKQSEDSGSESQLNTSSLKEVLERFDHSRTSSTSSHSSRKSSHTAMSDSTCTSTPTKLQMDVSTPPQPNNVDMMLQRRTSVSSQNIHTSSPAHVNQQQQQPQQNTQGCPLSPVLFIVFMDRISRCNQGLEGVWFGDHRISSLIFADDDVLLAPSSLDLQHALGRFAAECEAAGMRVSTSKSEAMVLDRKKVACTLQVGGEFLPQVEEFLFTSEGRMDHEIDRWIGVAAAVMRFMYRSVVVKKELSRKAKLSIYQSIYVPTLTYGHALWVMTERVRSRIQVAVMSFLRRVVGLSLIDRVRSSVTREELGVETLLLHIERGQLRWLGHLFRMPPRRLPGDVFRACPTGRRPRGRPRTRWRDSVSRLAWKRLGVPPEELEEVSGEREQCSTQLNAMQHLKEQLEQRTQMIEANIKKQQEELRQIHEQLQKVQGQGLQMYLQQSSGGVNVQLPQVSGPSCSQAEVGVRSVTNTAHSRTHQGLQQQQAPPSRQQNSQGSVLTQQGSVYNTMIVSQPGNSSVVQIPSNQSHNITQVTTINRFPGQQLVTKLVTAPMACSTVMVPTTMFMGQVVTAYSQFAQQQGQTQAIAAASDSQQQGMTQPQQQFLQGAHILQSNQSTQLILQAFPIQQQGAFTTTQQPQQKPQQQLKPQTLKQPKTSSSHQTDNSSTQ</sequence>
<dbReference type="GO" id="GO:0006974">
    <property type="term" value="P:DNA damage response"/>
    <property type="evidence" value="ECO:0007669"/>
    <property type="project" value="UniProtKB-KW"/>
</dbReference>
<feature type="compositionally biased region" description="Low complexity" evidence="17">
    <location>
        <begin position="765"/>
        <end position="775"/>
    </location>
</feature>
<evidence type="ECO:0000313" key="21">
    <source>
        <dbReference type="EMBL" id="KAK3507492.1"/>
    </source>
</evidence>
<keyword evidence="22" id="KW-1185">Reference proteome</keyword>
<dbReference type="SMART" id="SM00086">
    <property type="entry name" value="PAC"/>
    <property type="match status" value="1"/>
</dbReference>
<keyword evidence="13" id="KW-0804">Transcription</keyword>
<reference evidence="21" key="1">
    <citation type="submission" date="2023-06" db="EMBL/GenBank/DDBJ databases">
        <title>Male Hemibagrus guttatus genome.</title>
        <authorList>
            <person name="Bian C."/>
        </authorList>
    </citation>
    <scope>NUCLEOTIDE SEQUENCE</scope>
    <source>
        <strain evidence="21">Male_cb2023</strain>
        <tissue evidence="21">Muscle</tissue>
    </source>
</reference>
<dbReference type="PROSITE" id="PS00354">
    <property type="entry name" value="HMGI_Y"/>
    <property type="match status" value="1"/>
</dbReference>
<keyword evidence="14" id="KW-0539">Nucleus</keyword>
<keyword evidence="9" id="KW-0227">DNA damage</keyword>
<dbReference type="InterPro" id="IPR047230">
    <property type="entry name" value="CLOCK-like"/>
</dbReference>
<name>A0AAE0PT29_9TELE</name>
<dbReference type="InterPro" id="IPR011598">
    <property type="entry name" value="bHLH_dom"/>
</dbReference>
<evidence type="ECO:0000256" key="13">
    <source>
        <dbReference type="ARBA" id="ARBA00023163"/>
    </source>
</evidence>
<keyword evidence="10" id="KW-0805">Transcription regulation</keyword>
<evidence type="ECO:0000259" key="19">
    <source>
        <dbReference type="PROSITE" id="PS50878"/>
    </source>
</evidence>
<evidence type="ECO:0000256" key="1">
    <source>
        <dbReference type="ARBA" id="ARBA00004123"/>
    </source>
</evidence>
<dbReference type="PANTHER" id="PTHR46055:SF2">
    <property type="entry name" value="CIRCADIAN LOCOMOTER OUTPUT CYCLES PROTEIN KAPUT"/>
    <property type="match status" value="1"/>
</dbReference>
<dbReference type="InterPro" id="IPR000014">
    <property type="entry name" value="PAS"/>
</dbReference>
<dbReference type="InterPro" id="IPR035965">
    <property type="entry name" value="PAS-like_dom_sf"/>
</dbReference>
<evidence type="ECO:0000256" key="14">
    <source>
        <dbReference type="ARBA" id="ARBA00023242"/>
    </source>
</evidence>
<comment type="similarity">
    <text evidence="3">Belongs to the beta type-B retroviral polymerase family. HERV class-II K(HML-2) pol subfamily.</text>
</comment>
<dbReference type="GO" id="GO:0000981">
    <property type="term" value="F:DNA-binding transcription factor activity, RNA polymerase II-specific"/>
    <property type="evidence" value="ECO:0007669"/>
    <property type="project" value="InterPro"/>
</dbReference>
<evidence type="ECO:0000256" key="11">
    <source>
        <dbReference type="ARBA" id="ARBA00023108"/>
    </source>
</evidence>
<dbReference type="CDD" id="cd00130">
    <property type="entry name" value="PAS"/>
    <property type="match status" value="2"/>
</dbReference>
<evidence type="ECO:0000256" key="9">
    <source>
        <dbReference type="ARBA" id="ARBA00022763"/>
    </source>
</evidence>
<evidence type="ECO:0000256" key="6">
    <source>
        <dbReference type="ARBA" id="ARBA00022499"/>
    </source>
</evidence>
<dbReference type="PANTHER" id="PTHR46055">
    <property type="entry name" value="CIRCADIAN LOCOMOTER OUTPUT CYCLES PROTEIN KAPUT"/>
    <property type="match status" value="1"/>
</dbReference>
<dbReference type="Pfam" id="PF00078">
    <property type="entry name" value="RVT_1"/>
    <property type="match status" value="2"/>
</dbReference>
<evidence type="ECO:0000256" key="16">
    <source>
        <dbReference type="SAM" id="Coils"/>
    </source>
</evidence>
<organism evidence="21 22">
    <name type="scientific">Hemibagrus guttatus</name>
    <dbReference type="NCBI Taxonomy" id="175788"/>
    <lineage>
        <taxon>Eukaryota</taxon>
        <taxon>Metazoa</taxon>
        <taxon>Chordata</taxon>
        <taxon>Craniata</taxon>
        <taxon>Vertebrata</taxon>
        <taxon>Euteleostomi</taxon>
        <taxon>Actinopterygii</taxon>
        <taxon>Neopterygii</taxon>
        <taxon>Teleostei</taxon>
        <taxon>Ostariophysi</taxon>
        <taxon>Siluriformes</taxon>
        <taxon>Bagridae</taxon>
        <taxon>Hemibagrus</taxon>
    </lineage>
</organism>
<feature type="domain" description="Reverse transcriptase" evidence="19">
    <location>
        <begin position="1"/>
        <end position="206"/>
    </location>
</feature>
<dbReference type="EC" id="3.1.26.4" evidence="4"/>
<keyword evidence="5" id="KW-0963">Cytoplasm</keyword>
<feature type="coiled-coil region" evidence="16">
    <location>
        <begin position="1053"/>
        <end position="1101"/>
    </location>
</feature>
<keyword evidence="11" id="KW-0090">Biological rhythms</keyword>
<dbReference type="PROSITE" id="PS50888">
    <property type="entry name" value="BHLH"/>
    <property type="match status" value="1"/>
</dbReference>
<dbReference type="InterPro" id="IPR000637">
    <property type="entry name" value="HMGI/Y_DNA-bd_CS"/>
</dbReference>
<feature type="compositionally biased region" description="Polar residues" evidence="17">
    <location>
        <begin position="1324"/>
        <end position="1335"/>
    </location>
</feature>
<dbReference type="Proteomes" id="UP001274896">
    <property type="component" value="Unassembled WGS sequence"/>
</dbReference>
<evidence type="ECO:0000256" key="15">
    <source>
        <dbReference type="ARBA" id="ARBA00040572"/>
    </source>
</evidence>
<dbReference type="GO" id="GO:0070888">
    <property type="term" value="F:E-box binding"/>
    <property type="evidence" value="ECO:0007669"/>
    <property type="project" value="TreeGrafter"/>
</dbReference>
<feature type="compositionally biased region" description="Polar residues" evidence="17">
    <location>
        <begin position="715"/>
        <end position="734"/>
    </location>
</feature>
<dbReference type="Gene3D" id="3.30.70.270">
    <property type="match status" value="1"/>
</dbReference>
<dbReference type="SUPFAM" id="SSF47459">
    <property type="entry name" value="HLH, helix-loop-helix DNA-binding domain"/>
    <property type="match status" value="1"/>
</dbReference>
<evidence type="ECO:0000313" key="22">
    <source>
        <dbReference type="Proteomes" id="UP001274896"/>
    </source>
</evidence>
<dbReference type="GO" id="GO:1990513">
    <property type="term" value="C:CLOCK-BMAL transcription complex"/>
    <property type="evidence" value="ECO:0007669"/>
    <property type="project" value="TreeGrafter"/>
</dbReference>
<feature type="compositionally biased region" description="Basic and acidic residues" evidence="17">
    <location>
        <begin position="657"/>
        <end position="675"/>
    </location>
</feature>
<evidence type="ECO:0000256" key="17">
    <source>
        <dbReference type="SAM" id="MobiDB-lite"/>
    </source>
</evidence>
<comment type="subcellular location">
    <subcellularLocation>
        <location evidence="2">Cytoplasm</location>
        <location evidence="2">Cytosol</location>
    </subcellularLocation>
    <subcellularLocation>
        <location evidence="1">Nucleus</location>
    </subcellularLocation>
</comment>
<dbReference type="InterPro" id="IPR000477">
    <property type="entry name" value="RT_dom"/>
</dbReference>
<dbReference type="PROSITE" id="PS50112">
    <property type="entry name" value="PAS"/>
    <property type="match status" value="1"/>
</dbReference>
<dbReference type="SMART" id="SM00091">
    <property type="entry name" value="PAS"/>
    <property type="match status" value="2"/>
</dbReference>
<proteinExistence type="inferred from homology"/>
<dbReference type="Pfam" id="PF14598">
    <property type="entry name" value="PAS_11"/>
    <property type="match status" value="1"/>
</dbReference>
<dbReference type="Gene3D" id="4.10.280.10">
    <property type="entry name" value="Helix-loop-helix DNA-binding domain"/>
    <property type="match status" value="1"/>
</dbReference>
<feature type="region of interest" description="Disordered" evidence="17">
    <location>
        <begin position="657"/>
        <end position="775"/>
    </location>
</feature>
<feature type="region of interest" description="Disordered" evidence="17">
    <location>
        <begin position="1138"/>
        <end position="1165"/>
    </location>
</feature>
<keyword evidence="6" id="KW-1017">Isopeptide bond</keyword>
<dbReference type="PRINTS" id="PR00785">
    <property type="entry name" value="NCTRNSLOCATR"/>
</dbReference>
<feature type="compositionally biased region" description="Low complexity" evidence="17">
    <location>
        <begin position="1300"/>
        <end position="1323"/>
    </location>
</feature>
<dbReference type="GO" id="GO:0032922">
    <property type="term" value="P:circadian regulation of gene expression"/>
    <property type="evidence" value="ECO:0007669"/>
    <property type="project" value="InterPro"/>
</dbReference>
<comment type="caution">
    <text evidence="21">The sequence shown here is derived from an EMBL/GenBank/DDBJ whole genome shotgun (WGS) entry which is preliminary data.</text>
</comment>
<evidence type="ECO:0000256" key="2">
    <source>
        <dbReference type="ARBA" id="ARBA00004514"/>
    </source>
</evidence>
<protein>
    <recommendedName>
        <fullName evidence="15">Circadian locomoter output cycles protein kaput</fullName>
        <ecNumber evidence="4">3.1.26.4</ecNumber>
    </recommendedName>
</protein>
<dbReference type="GO" id="GO:0048513">
    <property type="term" value="P:animal organ development"/>
    <property type="evidence" value="ECO:0007669"/>
    <property type="project" value="UniProtKB-ARBA"/>
</dbReference>
<keyword evidence="8" id="KW-0677">Repeat</keyword>
<dbReference type="SMART" id="SM00353">
    <property type="entry name" value="HLH"/>
    <property type="match status" value="1"/>
</dbReference>
<keyword evidence="16" id="KW-0175">Coiled coil</keyword>
<dbReference type="PROSITE" id="PS50878">
    <property type="entry name" value="RT_POL"/>
    <property type="match status" value="1"/>
</dbReference>
<evidence type="ECO:0000256" key="5">
    <source>
        <dbReference type="ARBA" id="ARBA00022490"/>
    </source>
</evidence>
<dbReference type="FunFam" id="4.10.280.10:FF:000013">
    <property type="entry name" value="Circadian locomoter output cycles protein kaput"/>
    <property type="match status" value="1"/>
</dbReference>
<dbReference type="Gene3D" id="3.30.450.20">
    <property type="entry name" value="PAS domain"/>
    <property type="match status" value="2"/>
</dbReference>
<dbReference type="InterPro" id="IPR043128">
    <property type="entry name" value="Rev_trsase/Diguanyl_cyclase"/>
</dbReference>
<feature type="compositionally biased region" description="Basic and acidic residues" evidence="17">
    <location>
        <begin position="690"/>
        <end position="699"/>
    </location>
</feature>
<feature type="compositionally biased region" description="Polar residues" evidence="17">
    <location>
        <begin position="747"/>
        <end position="764"/>
    </location>
</feature>
<feature type="region of interest" description="Disordered" evidence="17">
    <location>
        <begin position="1298"/>
        <end position="1335"/>
    </location>
</feature>